<evidence type="ECO:0000256" key="3">
    <source>
        <dbReference type="ARBA" id="ARBA00022692"/>
    </source>
</evidence>
<keyword evidence="3 6" id="KW-0812">Transmembrane</keyword>
<dbReference type="Proteomes" id="UP001567350">
    <property type="component" value="Unassembled WGS sequence"/>
</dbReference>
<dbReference type="PANTHER" id="PTHR21716">
    <property type="entry name" value="TRANSMEMBRANE PROTEIN"/>
    <property type="match status" value="1"/>
</dbReference>
<feature type="transmembrane region" description="Helical" evidence="6">
    <location>
        <begin position="267"/>
        <end position="290"/>
    </location>
</feature>
<reference evidence="7 8" key="1">
    <citation type="submission" date="2024-08" db="EMBL/GenBank/DDBJ databases">
        <authorList>
            <person name="Feng Z."/>
            <person name="Ronholm J."/>
        </authorList>
    </citation>
    <scope>NUCLEOTIDE SEQUENCE [LARGE SCALE GENOMIC DNA]</scope>
    <source>
        <strain evidence="7 8">4-AB0-8</strain>
    </source>
</reference>
<comment type="caution">
    <text evidence="7">The sequence shown here is derived from an EMBL/GenBank/DDBJ whole genome shotgun (WGS) entry which is preliminary data.</text>
</comment>
<feature type="transmembrane region" description="Helical" evidence="6">
    <location>
        <begin position="158"/>
        <end position="176"/>
    </location>
</feature>
<evidence type="ECO:0000256" key="5">
    <source>
        <dbReference type="ARBA" id="ARBA00023136"/>
    </source>
</evidence>
<feature type="transmembrane region" description="Helical" evidence="6">
    <location>
        <begin position="310"/>
        <end position="343"/>
    </location>
</feature>
<feature type="transmembrane region" description="Helical" evidence="6">
    <location>
        <begin position="216"/>
        <end position="233"/>
    </location>
</feature>
<proteinExistence type="inferred from homology"/>
<evidence type="ECO:0000256" key="4">
    <source>
        <dbReference type="ARBA" id="ARBA00022989"/>
    </source>
</evidence>
<organism evidence="7 8">
    <name type="scientific">Comamonas jiangduensis</name>
    <dbReference type="NCBI Taxonomy" id="1194168"/>
    <lineage>
        <taxon>Bacteria</taxon>
        <taxon>Pseudomonadati</taxon>
        <taxon>Pseudomonadota</taxon>
        <taxon>Betaproteobacteria</taxon>
        <taxon>Burkholderiales</taxon>
        <taxon>Comamonadaceae</taxon>
        <taxon>Comamonas</taxon>
    </lineage>
</organism>
<sequence>MPPEQSLNKSFLLLLIAVSIGFGWILWPFIGAVFWAVALAILFHPLYKRLLRRLPRSTNLAALITLVLCLLGVILPLVLIGSSVVNETVLIYNRMSSGQLDFGTYFQQINDAMPGWIRGFLERIDLASAQEIQSKLSSIAAEAGKLIAGKAVEIGQNTLGFVVSFGVMLYLLFFLLRDGSQLTQRIRNAIPLEKAHKQSLESKFATVIRATVKGNLVVAAAQGALGGIIFAILDIQGAVLWGVLMAFLSLLPAVGASLIWGPVSIYFIATGNVTQGLILAAYGVLVIGLVDNFLRPILVGKDTKLPDYIVLISTLGGMSIFGLTGFVIGPTIAALFLACWDIFSTRTARSE</sequence>
<name>A0ABV4IAU8_9BURK</name>
<dbReference type="InterPro" id="IPR002549">
    <property type="entry name" value="AI-2E-like"/>
</dbReference>
<protein>
    <submittedName>
        <fullName evidence="7">AI-2E family transporter</fullName>
    </submittedName>
</protein>
<dbReference type="EMBL" id="JBGJLR010000004">
    <property type="protein sequence ID" value="MEZ2738965.1"/>
    <property type="molecule type" value="Genomic_DNA"/>
</dbReference>
<comment type="similarity">
    <text evidence="2">Belongs to the autoinducer-2 exporter (AI-2E) (TC 2.A.86) family.</text>
</comment>
<feature type="transmembrane region" description="Helical" evidence="6">
    <location>
        <begin position="63"/>
        <end position="85"/>
    </location>
</feature>
<gene>
    <name evidence="7" type="ORF">ACBP88_05720</name>
</gene>
<evidence type="ECO:0000313" key="8">
    <source>
        <dbReference type="Proteomes" id="UP001567350"/>
    </source>
</evidence>
<accession>A0ABV4IAU8</accession>
<evidence type="ECO:0000313" key="7">
    <source>
        <dbReference type="EMBL" id="MEZ2738965.1"/>
    </source>
</evidence>
<evidence type="ECO:0000256" key="2">
    <source>
        <dbReference type="ARBA" id="ARBA00009773"/>
    </source>
</evidence>
<keyword evidence="4 6" id="KW-1133">Transmembrane helix</keyword>
<feature type="transmembrane region" description="Helical" evidence="6">
    <location>
        <begin position="239"/>
        <end position="260"/>
    </location>
</feature>
<dbReference type="Pfam" id="PF01594">
    <property type="entry name" value="AI-2E_transport"/>
    <property type="match status" value="1"/>
</dbReference>
<dbReference type="RefSeq" id="WP_286996779.1">
    <property type="nucleotide sequence ID" value="NZ_DALYTO010000030.1"/>
</dbReference>
<keyword evidence="5 6" id="KW-0472">Membrane</keyword>
<evidence type="ECO:0000256" key="6">
    <source>
        <dbReference type="SAM" id="Phobius"/>
    </source>
</evidence>
<dbReference type="PANTHER" id="PTHR21716:SF4">
    <property type="entry name" value="TRANSMEMBRANE PROTEIN 245"/>
    <property type="match status" value="1"/>
</dbReference>
<keyword evidence="8" id="KW-1185">Reference proteome</keyword>
<evidence type="ECO:0000256" key="1">
    <source>
        <dbReference type="ARBA" id="ARBA00004141"/>
    </source>
</evidence>
<feature type="transmembrane region" description="Helical" evidence="6">
    <location>
        <begin position="12"/>
        <end position="43"/>
    </location>
</feature>
<comment type="subcellular location">
    <subcellularLocation>
        <location evidence="1">Membrane</location>
        <topology evidence="1">Multi-pass membrane protein</topology>
    </subcellularLocation>
</comment>